<sequence length="129" mass="14406">MPWWSWILIWIALVALSLLFYVVLGVRLFRKFTTTLRELGEATDRFSRLPSPAAHGAGSATGGAGTTMENGVHEAPRPAPGDAVFASPARMRHAYLASKIARQNARRLRRIQRRQDRGQPQTLRDIELG</sequence>
<dbReference type="AlphaFoldDB" id="A0A495FM12"/>
<dbReference type="Proteomes" id="UP000276055">
    <property type="component" value="Unassembled WGS sequence"/>
</dbReference>
<accession>A0A495FM12</accession>
<keyword evidence="2" id="KW-0812">Transmembrane</keyword>
<dbReference type="OrthoDB" id="4955019at2"/>
<dbReference type="EMBL" id="RBIR01000001">
    <property type="protein sequence ID" value="RKR30278.1"/>
    <property type="molecule type" value="Genomic_DNA"/>
</dbReference>
<dbReference type="RefSeq" id="WP_120950354.1">
    <property type="nucleotide sequence ID" value="NZ_RBIR01000001.1"/>
</dbReference>
<organism evidence="3 4">
    <name type="scientific">Arthrobacter oryzae</name>
    <dbReference type="NCBI Taxonomy" id="409290"/>
    <lineage>
        <taxon>Bacteria</taxon>
        <taxon>Bacillati</taxon>
        <taxon>Actinomycetota</taxon>
        <taxon>Actinomycetes</taxon>
        <taxon>Micrococcales</taxon>
        <taxon>Micrococcaceae</taxon>
        <taxon>Arthrobacter</taxon>
    </lineage>
</organism>
<evidence type="ECO:0000256" key="1">
    <source>
        <dbReference type="SAM" id="MobiDB-lite"/>
    </source>
</evidence>
<reference evidence="3 4" key="1">
    <citation type="submission" date="2018-10" db="EMBL/GenBank/DDBJ databases">
        <title>Genomic Encyclopedia of Type Strains, Phase IV (KMG-IV): sequencing the most valuable type-strain genomes for metagenomic binning, comparative biology and taxonomic classification.</title>
        <authorList>
            <person name="Goeker M."/>
        </authorList>
    </citation>
    <scope>NUCLEOTIDE SEQUENCE [LARGE SCALE GENOMIC DNA]</scope>
    <source>
        <strain evidence="3 4">DSM 25586</strain>
    </source>
</reference>
<evidence type="ECO:0000256" key="2">
    <source>
        <dbReference type="SAM" id="Phobius"/>
    </source>
</evidence>
<name>A0A495FM12_9MICC</name>
<feature type="region of interest" description="Disordered" evidence="1">
    <location>
        <begin position="104"/>
        <end position="129"/>
    </location>
</feature>
<keyword evidence="2" id="KW-1133">Transmembrane helix</keyword>
<comment type="caution">
    <text evidence="3">The sequence shown here is derived from an EMBL/GenBank/DDBJ whole genome shotgun (WGS) entry which is preliminary data.</text>
</comment>
<gene>
    <name evidence="3" type="ORF">C8D78_0602</name>
</gene>
<feature type="region of interest" description="Disordered" evidence="1">
    <location>
        <begin position="47"/>
        <end position="84"/>
    </location>
</feature>
<protein>
    <submittedName>
        <fullName evidence="3">Uncharacterized protein</fullName>
    </submittedName>
</protein>
<proteinExistence type="predicted"/>
<keyword evidence="2" id="KW-0472">Membrane</keyword>
<evidence type="ECO:0000313" key="4">
    <source>
        <dbReference type="Proteomes" id="UP000276055"/>
    </source>
</evidence>
<feature type="transmembrane region" description="Helical" evidence="2">
    <location>
        <begin position="6"/>
        <end position="29"/>
    </location>
</feature>
<evidence type="ECO:0000313" key="3">
    <source>
        <dbReference type="EMBL" id="RKR30278.1"/>
    </source>
</evidence>